<dbReference type="STRING" id="5539.A0A3E2HHN1"/>
<feature type="non-terminal residue" evidence="9">
    <location>
        <position position="700"/>
    </location>
</feature>
<feature type="region of interest" description="Disordered" evidence="7">
    <location>
        <begin position="267"/>
        <end position="287"/>
    </location>
</feature>
<proteinExistence type="predicted"/>
<dbReference type="InterPro" id="IPR007219">
    <property type="entry name" value="XnlR_reg_dom"/>
</dbReference>
<evidence type="ECO:0000256" key="5">
    <source>
        <dbReference type="ARBA" id="ARBA00022833"/>
    </source>
</evidence>
<dbReference type="GO" id="GO:0000785">
    <property type="term" value="C:chromatin"/>
    <property type="evidence" value="ECO:0007669"/>
    <property type="project" value="TreeGrafter"/>
</dbReference>
<evidence type="ECO:0000313" key="9">
    <source>
        <dbReference type="EMBL" id="RFU32934.1"/>
    </source>
</evidence>
<protein>
    <recommendedName>
        <fullName evidence="8">Xylanolytic transcriptional activator regulatory domain-containing protein</fullName>
    </recommendedName>
</protein>
<dbReference type="OrthoDB" id="654211at2759"/>
<dbReference type="GO" id="GO:0006351">
    <property type="term" value="P:DNA-templated transcription"/>
    <property type="evidence" value="ECO:0007669"/>
    <property type="project" value="InterPro"/>
</dbReference>
<gene>
    <name evidence="9" type="ORF">B7463_g3406</name>
</gene>
<dbReference type="PANTHER" id="PTHR40626">
    <property type="entry name" value="MIP31509P"/>
    <property type="match status" value="1"/>
</dbReference>
<dbReference type="GO" id="GO:0000981">
    <property type="term" value="F:DNA-binding transcription factor activity, RNA polymerase II-specific"/>
    <property type="evidence" value="ECO:0007669"/>
    <property type="project" value="InterPro"/>
</dbReference>
<dbReference type="CDD" id="cd12148">
    <property type="entry name" value="fungal_TF_MHR"/>
    <property type="match status" value="1"/>
</dbReference>
<evidence type="ECO:0000256" key="2">
    <source>
        <dbReference type="ARBA" id="ARBA00022723"/>
    </source>
</evidence>
<dbReference type="InterPro" id="IPR051059">
    <property type="entry name" value="VerF-like"/>
</dbReference>
<dbReference type="PANTHER" id="PTHR40626:SF10">
    <property type="entry name" value="C2H2-TYPE DOMAIN-CONTAINING PROTEIN"/>
    <property type="match status" value="1"/>
</dbReference>
<comment type="caution">
    <text evidence="9">The sequence shown here is derived from an EMBL/GenBank/DDBJ whole genome shotgun (WGS) entry which is preliminary data.</text>
</comment>
<evidence type="ECO:0000259" key="8">
    <source>
        <dbReference type="Pfam" id="PF04082"/>
    </source>
</evidence>
<dbReference type="GO" id="GO:0000978">
    <property type="term" value="F:RNA polymerase II cis-regulatory region sequence-specific DNA binding"/>
    <property type="evidence" value="ECO:0007669"/>
    <property type="project" value="InterPro"/>
</dbReference>
<evidence type="ECO:0000256" key="7">
    <source>
        <dbReference type="SAM" id="MobiDB-lite"/>
    </source>
</evidence>
<comment type="subcellular location">
    <subcellularLocation>
        <location evidence="1">Nucleus</location>
    </subcellularLocation>
</comment>
<keyword evidence="3" id="KW-0677">Repeat</keyword>
<name>A0A3E2HHN1_SCYLI</name>
<dbReference type="GO" id="GO:0008270">
    <property type="term" value="F:zinc ion binding"/>
    <property type="evidence" value="ECO:0007669"/>
    <property type="project" value="UniProtKB-KW"/>
</dbReference>
<evidence type="ECO:0000256" key="3">
    <source>
        <dbReference type="ARBA" id="ARBA00022737"/>
    </source>
</evidence>
<feature type="domain" description="Xylanolytic transcriptional activator regulatory" evidence="8">
    <location>
        <begin position="177"/>
        <end position="422"/>
    </location>
</feature>
<reference evidence="9 10" key="1">
    <citation type="submission" date="2018-05" db="EMBL/GenBank/DDBJ databases">
        <title>Draft genome sequence of Scytalidium lignicola DSM 105466, a ubiquitous saprotrophic fungus.</title>
        <authorList>
            <person name="Buettner E."/>
            <person name="Gebauer A.M."/>
            <person name="Hofrichter M."/>
            <person name="Liers C."/>
            <person name="Kellner H."/>
        </authorList>
    </citation>
    <scope>NUCLEOTIDE SEQUENCE [LARGE SCALE GENOMIC DNA]</scope>
    <source>
        <strain evidence="9 10">DSM 105466</strain>
    </source>
</reference>
<dbReference type="Proteomes" id="UP000258309">
    <property type="component" value="Unassembled WGS sequence"/>
</dbReference>
<accession>A0A3E2HHN1</accession>
<keyword evidence="2" id="KW-0479">Metal-binding</keyword>
<dbReference type="Pfam" id="PF04082">
    <property type="entry name" value="Fungal_trans"/>
    <property type="match status" value="1"/>
</dbReference>
<sequence>MEAITDPSQEQIQISDLDTNNTLVNGLDNSSVQMNNPFEDIPLVFGNISDSSLPPFYYVSSFHSETQIPSFDQWSDSFLSIYSEENMGGISESVTGPNDGLVGSDLHPLLRTKLPSYQPELNMSNIQPKKVNKFWCVTPQARDHLLESLEGFQSIIPSGFTLPTCHTLSRYMAAYIGGFHDHLPFLHIPTFEVKNALPELSLAIAAVGGKYCFESIKAVELFKVSKKIAFERLRRIQESRSPSICHQLEKNHNSSTMDLHTIKQSAISSNENSKGKNVERSGSLHSSGSKLNSIELAQTFLLLLVVTTWSGSRSMYTEALSIQSILASLIREHKFGSLDVLETNVSWEEWVKFEGAKRTCLMAYCLCNFHSIMYNTAPAILNTELYVDLPCSETEWKSPTATAWEEIHCGSVRGPKFQETFHSLFSDYGTSTSSRSFSSLSGYLLVHALIQQIFLVRQVARCRPGPDEISQQELSVLEQALINWQHEWNKNPESSLDPMNPHGPIPFNSTALLRIAYIRLYTDIGSWTARESQDPQWIARAMLQSPVVERSIKVTQAAAHSAHALSIPVRLGINLVSRHQIFAWSLQHSVCSLECAFLLSKWLDAVTESTDNLPPNTEEQKLLNFVINMLTESESNQPSILESDSDSSSSSSSTRLSARIVKIWAKLFCGERVWDVVNVVGRSMYTYGDMLEANISCLTY</sequence>
<dbReference type="GO" id="GO:0005634">
    <property type="term" value="C:nucleus"/>
    <property type="evidence" value="ECO:0007669"/>
    <property type="project" value="UniProtKB-SubCell"/>
</dbReference>
<keyword evidence="5" id="KW-0862">Zinc</keyword>
<organism evidence="9 10">
    <name type="scientific">Scytalidium lignicola</name>
    <name type="common">Hyphomycete</name>
    <dbReference type="NCBI Taxonomy" id="5539"/>
    <lineage>
        <taxon>Eukaryota</taxon>
        <taxon>Fungi</taxon>
        <taxon>Dikarya</taxon>
        <taxon>Ascomycota</taxon>
        <taxon>Pezizomycotina</taxon>
        <taxon>Leotiomycetes</taxon>
        <taxon>Leotiomycetes incertae sedis</taxon>
        <taxon>Scytalidium</taxon>
    </lineage>
</organism>
<keyword evidence="10" id="KW-1185">Reference proteome</keyword>
<dbReference type="EMBL" id="NCSJ02000045">
    <property type="protein sequence ID" value="RFU32934.1"/>
    <property type="molecule type" value="Genomic_DNA"/>
</dbReference>
<evidence type="ECO:0000313" key="10">
    <source>
        <dbReference type="Proteomes" id="UP000258309"/>
    </source>
</evidence>
<feature type="non-terminal residue" evidence="9">
    <location>
        <position position="1"/>
    </location>
</feature>
<evidence type="ECO:0000256" key="1">
    <source>
        <dbReference type="ARBA" id="ARBA00004123"/>
    </source>
</evidence>
<keyword evidence="6" id="KW-0539">Nucleus</keyword>
<keyword evidence="4" id="KW-0863">Zinc-finger</keyword>
<evidence type="ECO:0000256" key="4">
    <source>
        <dbReference type="ARBA" id="ARBA00022771"/>
    </source>
</evidence>
<evidence type="ECO:0000256" key="6">
    <source>
        <dbReference type="ARBA" id="ARBA00023242"/>
    </source>
</evidence>
<dbReference type="AlphaFoldDB" id="A0A3E2HHN1"/>